<accession>A0A0N4X1V8</accession>
<reference evidence="1" key="1">
    <citation type="submission" date="2017-02" db="UniProtKB">
        <authorList>
            <consortium name="WormBaseParasite"/>
        </authorList>
    </citation>
    <scope>IDENTIFICATION</scope>
</reference>
<organism evidence="1">
    <name type="scientific">Haemonchus placei</name>
    <name type="common">Barber's pole worm</name>
    <dbReference type="NCBI Taxonomy" id="6290"/>
    <lineage>
        <taxon>Eukaryota</taxon>
        <taxon>Metazoa</taxon>
        <taxon>Ecdysozoa</taxon>
        <taxon>Nematoda</taxon>
        <taxon>Chromadorea</taxon>
        <taxon>Rhabditida</taxon>
        <taxon>Rhabditina</taxon>
        <taxon>Rhabditomorpha</taxon>
        <taxon>Strongyloidea</taxon>
        <taxon>Trichostrongylidae</taxon>
        <taxon>Haemonchus</taxon>
    </lineage>
</organism>
<proteinExistence type="predicted"/>
<dbReference type="WBParaSite" id="HPLM_0001832001-mRNA-1">
    <property type="protein sequence ID" value="HPLM_0001832001-mRNA-1"/>
    <property type="gene ID" value="HPLM_0001832001"/>
</dbReference>
<dbReference type="AlphaFoldDB" id="A0A0N4X1V8"/>
<sequence length="49" mass="5363">LIGSACFSIESSCNTTSKEASVFCKLRSVFQSMMLSNECLSSAAVRYFK</sequence>
<protein>
    <submittedName>
        <fullName evidence="1">Ovule protein</fullName>
    </submittedName>
</protein>
<evidence type="ECO:0000313" key="1">
    <source>
        <dbReference type="WBParaSite" id="HPLM_0001832001-mRNA-1"/>
    </source>
</evidence>
<name>A0A0N4X1V8_HAEPC</name>